<feature type="domain" description="Fork-head" evidence="9">
    <location>
        <begin position="51"/>
        <end position="144"/>
    </location>
</feature>
<sequence>MICEGESVIIEDDDVEIVEINDNDDKPAEQTTKFPKKRRSTAPQQIRGFSKPPGSYCQMITQALATCPDKRATALQICELIANKHEYYRHYTGSWQGSIYSALTNRKKFFKIIDMTSNGEYIWGFNPMFEKFITDKWLTKKLKTFMNTPTVATRPLLPQTSPLMSVTRPVRTMTETVTLSDNEETLTPVIVSTGSLSTESEAVLGLEPLEPEYTLADPALHDTNKQINTPTPNRWKPIITFSVDAFDEDDFSISNWKINNNISNEETIYRATFQKEHSNVIEKFRLHCTVCDCHLGTKASEAKERVRLHSRLGVLTCVQCYRLTQAVTKVASCFWCRRCEGGMHFFCSSCPAKFCENCMKRNFGVSWWQAHFMNTNNWLCFVCNTKQIWPHRAIAHCLLRHYCQLSCLKKLMKSGMKNNIASSDETRFFDEDKSSCCKETRETSSELSSKMCSQSSINHLGAIVASSISPSGENNNSQINNDPTSSPRLSEPQVLIVEKQQPSHIYVQTPVGVPSVTLNTGTQYIHNVYPDKNYVVVQPPNLNRLSSGSISNMMSSLPQTQSASNPVLESSYNPSSLDRSNFTIHHRPKYTPPTFVDCSAPPQMSNKVVKTETLSTPDQVKGSVENVLQSPTIQNVHILPGGMLVTNRIDESGDMIVPDQPQELVSHEKERQREMSIREKLKEKIQNRPMPKSKKQSLLRAVLMSESIESIKKQLQTVEVRPRPVPAVSPKVTSINTSDADKDIEGPILKSIIGTAIERLLNIQRKSIVPQNSIAGDVVDLSGDNDLISSQTKNASIPSVESHVPKIKIKALRELQQVEGCVDIEENNQNPITNSKIVELNKEPEPAVTKLNKEPETAVTELNKEPEVTVVSSETNLQDVSKDVNVTGLKQGIIEASRTLVNTQKKFKELAKVISSNLSYHTEQAVDLVTKFQDILKSCSKQID</sequence>
<evidence type="ECO:0000256" key="5">
    <source>
        <dbReference type="ARBA" id="ARBA00023125"/>
    </source>
</evidence>
<proteinExistence type="predicted"/>
<dbReference type="InterPro" id="IPR001766">
    <property type="entry name" value="Fork_head_dom"/>
</dbReference>
<evidence type="ECO:0000256" key="8">
    <source>
        <dbReference type="SAM" id="MobiDB-lite"/>
    </source>
</evidence>
<dbReference type="PROSITE" id="PS50039">
    <property type="entry name" value="FORK_HEAD_3"/>
    <property type="match status" value="1"/>
</dbReference>
<dbReference type="InterPro" id="IPR036390">
    <property type="entry name" value="WH_DNA-bd_sf"/>
</dbReference>
<dbReference type="InterPro" id="IPR025766">
    <property type="entry name" value="ADD"/>
</dbReference>
<keyword evidence="4" id="KW-0862">Zinc</keyword>
<dbReference type="AlphaFoldDB" id="A0A1B6EKR8"/>
<organism evidence="11">
    <name type="scientific">Cuerna arida</name>
    <dbReference type="NCBI Taxonomy" id="1464854"/>
    <lineage>
        <taxon>Eukaryota</taxon>
        <taxon>Metazoa</taxon>
        <taxon>Ecdysozoa</taxon>
        <taxon>Arthropoda</taxon>
        <taxon>Hexapoda</taxon>
        <taxon>Insecta</taxon>
        <taxon>Pterygota</taxon>
        <taxon>Neoptera</taxon>
        <taxon>Paraneoptera</taxon>
        <taxon>Hemiptera</taxon>
        <taxon>Auchenorrhyncha</taxon>
        <taxon>Membracoidea</taxon>
        <taxon>Cicadellidae</taxon>
        <taxon>Cicadellinae</taxon>
        <taxon>Proconiini</taxon>
        <taxon>Cuerna</taxon>
    </lineage>
</organism>
<feature type="region of interest" description="Disordered" evidence="8">
    <location>
        <begin position="22"/>
        <end position="45"/>
    </location>
</feature>
<reference evidence="11" key="1">
    <citation type="submission" date="2015-11" db="EMBL/GenBank/DDBJ databases">
        <title>De novo transcriptome assembly of four potential Pierce s Disease insect vectors from Arizona vineyards.</title>
        <authorList>
            <person name="Tassone E.E."/>
        </authorList>
    </citation>
    <scope>NUCLEOTIDE SEQUENCE</scope>
</reference>
<keyword evidence="6 7" id="KW-0539">Nucleus</keyword>
<dbReference type="SUPFAM" id="SSF46785">
    <property type="entry name" value="Winged helix' DNA-binding domain"/>
    <property type="match status" value="1"/>
</dbReference>
<evidence type="ECO:0000256" key="1">
    <source>
        <dbReference type="ARBA" id="ARBA00004123"/>
    </source>
</evidence>
<protein>
    <recommendedName>
        <fullName evidence="12">Fork-head domain-containing protein</fullName>
    </recommendedName>
</protein>
<keyword evidence="3" id="KW-0863">Zinc-finger</keyword>
<evidence type="ECO:0000259" key="9">
    <source>
        <dbReference type="PROSITE" id="PS50039"/>
    </source>
</evidence>
<gene>
    <name evidence="11" type="ORF">g.8002</name>
</gene>
<evidence type="ECO:0000256" key="2">
    <source>
        <dbReference type="ARBA" id="ARBA00022723"/>
    </source>
</evidence>
<evidence type="ECO:0000256" key="6">
    <source>
        <dbReference type="ARBA" id="ARBA00023242"/>
    </source>
</evidence>
<evidence type="ECO:0000259" key="10">
    <source>
        <dbReference type="PROSITE" id="PS51533"/>
    </source>
</evidence>
<evidence type="ECO:0008006" key="12">
    <source>
        <dbReference type="Google" id="ProtNLM"/>
    </source>
</evidence>
<dbReference type="PROSITE" id="PS51533">
    <property type="entry name" value="ADD"/>
    <property type="match status" value="1"/>
</dbReference>
<dbReference type="GO" id="GO:0043565">
    <property type="term" value="F:sequence-specific DNA binding"/>
    <property type="evidence" value="ECO:0007669"/>
    <property type="project" value="InterPro"/>
</dbReference>
<feature type="non-terminal residue" evidence="11">
    <location>
        <position position="944"/>
    </location>
</feature>
<feature type="domain" description="PHD-type" evidence="10">
    <location>
        <begin position="276"/>
        <end position="411"/>
    </location>
</feature>
<dbReference type="Gene3D" id="1.10.10.10">
    <property type="entry name" value="Winged helix-like DNA-binding domain superfamily/Winged helix DNA-binding domain"/>
    <property type="match status" value="1"/>
</dbReference>
<feature type="region of interest" description="Disordered" evidence="8">
    <location>
        <begin position="555"/>
        <end position="574"/>
    </location>
</feature>
<evidence type="ECO:0000313" key="11">
    <source>
        <dbReference type="EMBL" id="JAS38538.1"/>
    </source>
</evidence>
<comment type="subcellular location">
    <subcellularLocation>
        <location evidence="1 7">Nucleus</location>
    </subcellularLocation>
</comment>
<keyword evidence="2" id="KW-0479">Metal-binding</keyword>
<evidence type="ECO:0000256" key="7">
    <source>
        <dbReference type="PROSITE-ProRule" id="PRU00089"/>
    </source>
</evidence>
<feature type="region of interest" description="Disordered" evidence="8">
    <location>
        <begin position="470"/>
        <end position="489"/>
    </location>
</feature>
<accession>A0A1B6EKR8</accession>
<name>A0A1B6EKR8_9HEMI</name>
<evidence type="ECO:0000256" key="3">
    <source>
        <dbReference type="ARBA" id="ARBA00022771"/>
    </source>
</evidence>
<feature type="compositionally biased region" description="Polar residues" evidence="8">
    <location>
        <begin position="470"/>
        <end position="488"/>
    </location>
</feature>
<feature type="compositionally biased region" description="Polar residues" evidence="8">
    <location>
        <begin position="557"/>
        <end position="574"/>
    </location>
</feature>
<dbReference type="Pfam" id="PF00250">
    <property type="entry name" value="Forkhead"/>
    <property type="match status" value="1"/>
</dbReference>
<dbReference type="GO" id="GO:0008270">
    <property type="term" value="F:zinc ion binding"/>
    <property type="evidence" value="ECO:0007669"/>
    <property type="project" value="UniProtKB-KW"/>
</dbReference>
<keyword evidence="5 7" id="KW-0238">DNA-binding</keyword>
<dbReference type="InterPro" id="IPR036388">
    <property type="entry name" value="WH-like_DNA-bd_sf"/>
</dbReference>
<dbReference type="GO" id="GO:0005634">
    <property type="term" value="C:nucleus"/>
    <property type="evidence" value="ECO:0007669"/>
    <property type="project" value="UniProtKB-SubCell"/>
</dbReference>
<evidence type="ECO:0000256" key="4">
    <source>
        <dbReference type="ARBA" id="ARBA00022833"/>
    </source>
</evidence>
<dbReference type="GO" id="GO:0003700">
    <property type="term" value="F:DNA-binding transcription factor activity"/>
    <property type="evidence" value="ECO:0007669"/>
    <property type="project" value="InterPro"/>
</dbReference>
<dbReference type="SMART" id="SM00339">
    <property type="entry name" value="FH"/>
    <property type="match status" value="1"/>
</dbReference>
<feature type="DNA-binding region" description="Fork-head" evidence="7">
    <location>
        <begin position="51"/>
        <end position="144"/>
    </location>
</feature>
<dbReference type="EMBL" id="GECZ01031231">
    <property type="protein sequence ID" value="JAS38538.1"/>
    <property type="molecule type" value="Transcribed_RNA"/>
</dbReference>